<evidence type="ECO:0000313" key="2">
    <source>
        <dbReference type="Proteomes" id="UP000193749"/>
    </source>
</evidence>
<accession>A0A1X1EYT4</accession>
<name>A0A1X1EYT4_PANCY</name>
<comment type="caution">
    <text evidence="1">The sequence shown here is derived from an EMBL/GenBank/DDBJ whole genome shotgun (WGS) entry which is preliminary data.</text>
</comment>
<dbReference type="STRING" id="55209.HA50_16915"/>
<dbReference type="RefSeq" id="WP_084876757.1">
    <property type="nucleotide sequence ID" value="NZ_JAGGMY010000001.1"/>
</dbReference>
<sequence length="122" mass="14227">MKDAYTREELFHILANERTSHRIELARAEGALMMIDALQRLGLVDEPDDDSFRSIDWKLGDVAAQLAELSVRGEVPPSWQEMFDRLCEKGRKLNEAVWTYFYDRAVENEEWLIAMENSEADF</sequence>
<dbReference type="AlphaFoldDB" id="A0A1X1EYT4"/>
<gene>
    <name evidence="1" type="ORF">HA50_16915</name>
</gene>
<dbReference type="OrthoDB" id="6623117at2"/>
<evidence type="ECO:0000313" key="1">
    <source>
        <dbReference type="EMBL" id="ORM94935.1"/>
    </source>
</evidence>
<protein>
    <submittedName>
        <fullName evidence="1">Uncharacterized protein</fullName>
    </submittedName>
</protein>
<proteinExistence type="predicted"/>
<organism evidence="1 2">
    <name type="scientific">Pantoea cypripedii</name>
    <name type="common">Pectobacterium cypripedii</name>
    <name type="synonym">Erwinia cypripedii</name>
    <dbReference type="NCBI Taxonomy" id="55209"/>
    <lineage>
        <taxon>Bacteria</taxon>
        <taxon>Pseudomonadati</taxon>
        <taxon>Pseudomonadota</taxon>
        <taxon>Gammaproteobacteria</taxon>
        <taxon>Enterobacterales</taxon>
        <taxon>Erwiniaceae</taxon>
        <taxon>Pantoea</taxon>
    </lineage>
</organism>
<dbReference type="EMBL" id="MLJI01000001">
    <property type="protein sequence ID" value="ORM94935.1"/>
    <property type="molecule type" value="Genomic_DNA"/>
</dbReference>
<keyword evidence="2" id="KW-1185">Reference proteome</keyword>
<dbReference type="Proteomes" id="UP000193749">
    <property type="component" value="Unassembled WGS sequence"/>
</dbReference>
<reference evidence="1 2" key="1">
    <citation type="journal article" date="2017" name="Antonie Van Leeuwenhoek">
        <title>Phylogenomic resolution of the bacterial genus Pantoea and its relationship with Erwinia and Tatumella.</title>
        <authorList>
            <person name="Palmer M."/>
            <person name="Steenkamp E.T."/>
            <person name="Coetzee M.P."/>
            <person name="Chan W.Y."/>
            <person name="van Zyl E."/>
            <person name="De Maayer P."/>
            <person name="Coutinho T.A."/>
            <person name="Blom J."/>
            <person name="Smits T.H."/>
            <person name="Duffy B."/>
            <person name="Venter S.N."/>
        </authorList>
    </citation>
    <scope>NUCLEOTIDE SEQUENCE [LARGE SCALE GENOMIC DNA]</scope>
    <source>
        <strain evidence="1 2">LMG 2657</strain>
    </source>
</reference>